<dbReference type="PANTHER" id="PTHR47978">
    <property type="match status" value="1"/>
</dbReference>
<dbReference type="PROSITE" id="PS51417">
    <property type="entry name" value="ARF"/>
    <property type="match status" value="1"/>
</dbReference>
<dbReference type="eggNOG" id="KOG0088">
    <property type="taxonomic scope" value="Eukaryota"/>
</dbReference>
<dbReference type="SMART" id="SM00173">
    <property type="entry name" value="RAS"/>
    <property type="match status" value="1"/>
</dbReference>
<accession>A2F926</accession>
<dbReference type="CDD" id="cd00154">
    <property type="entry name" value="Rab"/>
    <property type="match status" value="1"/>
</dbReference>
<dbReference type="GO" id="GO:0003924">
    <property type="term" value="F:GTPase activity"/>
    <property type="evidence" value="ECO:0000318"/>
    <property type="project" value="GO_Central"/>
</dbReference>
<dbReference type="SUPFAM" id="SSF52540">
    <property type="entry name" value="P-loop containing nucleoside triphosphate hydrolases"/>
    <property type="match status" value="1"/>
</dbReference>
<dbReference type="AlphaFoldDB" id="A2F926"/>
<dbReference type="PROSITE" id="PS51421">
    <property type="entry name" value="RAS"/>
    <property type="match status" value="1"/>
</dbReference>
<dbReference type="Proteomes" id="UP000001542">
    <property type="component" value="Unassembled WGS sequence"/>
</dbReference>
<evidence type="ECO:0000313" key="3">
    <source>
        <dbReference type="Proteomes" id="UP000001542"/>
    </source>
</evidence>
<evidence type="ECO:0000313" key="2">
    <source>
        <dbReference type="EMBL" id="EAX98601.1"/>
    </source>
</evidence>
<dbReference type="RefSeq" id="XP_001311531.1">
    <property type="nucleotide sequence ID" value="XM_001311530.1"/>
</dbReference>
<reference evidence="2" key="1">
    <citation type="submission" date="2006-10" db="EMBL/GenBank/DDBJ databases">
        <authorList>
            <person name="Amadeo P."/>
            <person name="Zhao Q."/>
            <person name="Wortman J."/>
            <person name="Fraser-Liggett C."/>
            <person name="Carlton J."/>
        </authorList>
    </citation>
    <scope>NUCLEOTIDE SEQUENCE</scope>
    <source>
        <strain evidence="2">G3</strain>
    </source>
</reference>
<dbReference type="SMART" id="SM00175">
    <property type="entry name" value="RAB"/>
    <property type="match status" value="1"/>
</dbReference>
<dbReference type="EMBL" id="DS113669">
    <property type="protein sequence ID" value="EAX98601.1"/>
    <property type="molecule type" value="Genomic_DNA"/>
</dbReference>
<dbReference type="GO" id="GO:0006886">
    <property type="term" value="P:intracellular protein transport"/>
    <property type="evidence" value="ECO:0000318"/>
    <property type="project" value="GO_Central"/>
</dbReference>
<dbReference type="VEuPathDB" id="TrichDB:TVAG_090900"/>
<organism evidence="2 3">
    <name type="scientific">Trichomonas vaginalis (strain ATCC PRA-98 / G3)</name>
    <dbReference type="NCBI Taxonomy" id="412133"/>
    <lineage>
        <taxon>Eukaryota</taxon>
        <taxon>Metamonada</taxon>
        <taxon>Parabasalia</taxon>
        <taxon>Trichomonadida</taxon>
        <taxon>Trichomonadidae</taxon>
        <taxon>Trichomonas</taxon>
    </lineage>
</organism>
<dbReference type="OMA" id="TSHATYF"/>
<name>A2F926_TRIV3</name>
<dbReference type="GO" id="GO:0012505">
    <property type="term" value="C:endomembrane system"/>
    <property type="evidence" value="ECO:0000318"/>
    <property type="project" value="GO_Central"/>
</dbReference>
<dbReference type="PROSITE" id="PS51419">
    <property type="entry name" value="RAB"/>
    <property type="match status" value="1"/>
</dbReference>
<sequence length="194" mass="22554">MKKGDQHPHYKIVLLGPARVGKTSIIQRYVNDQFNINTISTTQTAFFQKELNVDNQIIVLDIWDTAGQERYHSIIPMYYRDADGILIVFDLLDVTSFSKAKFWMNELKNNLVVKDTPIILVGNKHDLQSLRVVDPQDITNFTQIENLEYFDTSAKTGFFIEEIFKKIGMKAMQMRSIHKQKENPMCEKKNRSCC</sequence>
<evidence type="ECO:0000256" key="1">
    <source>
        <dbReference type="ARBA" id="ARBA00022741"/>
    </source>
</evidence>
<gene>
    <name evidence="2" type="ORF">TVAG_090900</name>
</gene>
<proteinExistence type="predicted"/>
<dbReference type="KEGG" id="tva:4756400"/>
<dbReference type="Pfam" id="PF00071">
    <property type="entry name" value="Ras"/>
    <property type="match status" value="1"/>
</dbReference>
<protein>
    <submittedName>
        <fullName evidence="2">Small GTP-binding protein, putative</fullName>
    </submittedName>
</protein>
<dbReference type="Gene3D" id="3.40.50.300">
    <property type="entry name" value="P-loop containing nucleotide triphosphate hydrolases"/>
    <property type="match status" value="1"/>
</dbReference>
<dbReference type="InterPro" id="IPR001806">
    <property type="entry name" value="Small_GTPase"/>
</dbReference>
<dbReference type="InterPro" id="IPR027417">
    <property type="entry name" value="P-loop_NTPase"/>
</dbReference>
<dbReference type="FunFam" id="3.40.50.300:FF:000808">
    <property type="entry name" value="Small GTP-binding protein, putative"/>
    <property type="match status" value="1"/>
</dbReference>
<dbReference type="PROSITE" id="PS51420">
    <property type="entry name" value="RHO"/>
    <property type="match status" value="1"/>
</dbReference>
<keyword evidence="3" id="KW-1185">Reference proteome</keyword>
<dbReference type="STRING" id="5722.A2F926"/>
<reference evidence="2" key="2">
    <citation type="journal article" date="2007" name="Science">
        <title>Draft genome sequence of the sexually transmitted pathogen Trichomonas vaginalis.</title>
        <authorList>
            <person name="Carlton J.M."/>
            <person name="Hirt R.P."/>
            <person name="Silva J.C."/>
            <person name="Delcher A.L."/>
            <person name="Schatz M."/>
            <person name="Zhao Q."/>
            <person name="Wortman J.R."/>
            <person name="Bidwell S.L."/>
            <person name="Alsmark U.C.M."/>
            <person name="Besteiro S."/>
            <person name="Sicheritz-Ponten T."/>
            <person name="Noel C.J."/>
            <person name="Dacks J.B."/>
            <person name="Foster P.G."/>
            <person name="Simillion C."/>
            <person name="Van de Peer Y."/>
            <person name="Miranda-Saavedra D."/>
            <person name="Barton G.J."/>
            <person name="Westrop G.D."/>
            <person name="Mueller S."/>
            <person name="Dessi D."/>
            <person name="Fiori P.L."/>
            <person name="Ren Q."/>
            <person name="Paulsen I."/>
            <person name="Zhang H."/>
            <person name="Bastida-Corcuera F.D."/>
            <person name="Simoes-Barbosa A."/>
            <person name="Brown M.T."/>
            <person name="Hayes R.D."/>
            <person name="Mukherjee M."/>
            <person name="Okumura C.Y."/>
            <person name="Schneider R."/>
            <person name="Smith A.J."/>
            <person name="Vanacova S."/>
            <person name="Villalvazo M."/>
            <person name="Haas B.J."/>
            <person name="Pertea M."/>
            <person name="Feldblyum T.V."/>
            <person name="Utterback T.R."/>
            <person name="Shu C.L."/>
            <person name="Osoegawa K."/>
            <person name="de Jong P.J."/>
            <person name="Hrdy I."/>
            <person name="Horvathova L."/>
            <person name="Zubacova Z."/>
            <person name="Dolezal P."/>
            <person name="Malik S.B."/>
            <person name="Logsdon J.M. Jr."/>
            <person name="Henze K."/>
            <person name="Gupta A."/>
            <person name="Wang C.C."/>
            <person name="Dunne R.L."/>
            <person name="Upcroft J.A."/>
            <person name="Upcroft P."/>
            <person name="White O."/>
            <person name="Salzberg S.L."/>
            <person name="Tang P."/>
            <person name="Chiu C.-H."/>
            <person name="Lee Y.-S."/>
            <person name="Embley T.M."/>
            <person name="Coombs G.H."/>
            <person name="Mottram J.C."/>
            <person name="Tachezy J."/>
            <person name="Fraser-Liggett C.M."/>
            <person name="Johnson P.J."/>
        </authorList>
    </citation>
    <scope>NUCLEOTIDE SEQUENCE [LARGE SCALE GENOMIC DNA]</scope>
    <source>
        <strain evidence="2">G3</strain>
    </source>
</reference>
<dbReference type="VEuPathDB" id="TrichDB:TVAGG3_0828080"/>
<dbReference type="OrthoDB" id="63533at2759"/>
<dbReference type="SMART" id="SM00176">
    <property type="entry name" value="RAN"/>
    <property type="match status" value="1"/>
</dbReference>
<keyword evidence="1" id="KW-0547">Nucleotide-binding</keyword>
<dbReference type="InParanoid" id="A2F926"/>
<dbReference type="SMR" id="A2F926"/>
<dbReference type="InterPro" id="IPR005225">
    <property type="entry name" value="Small_GTP-bd"/>
</dbReference>
<dbReference type="NCBIfam" id="TIGR00231">
    <property type="entry name" value="small_GTP"/>
    <property type="match status" value="1"/>
</dbReference>
<dbReference type="GO" id="GO:0005525">
    <property type="term" value="F:GTP binding"/>
    <property type="evidence" value="ECO:0007669"/>
    <property type="project" value="InterPro"/>
</dbReference>
<dbReference type="PRINTS" id="PR00449">
    <property type="entry name" value="RASTRNSFRMNG"/>
</dbReference>
<dbReference type="SMART" id="SM00174">
    <property type="entry name" value="RHO"/>
    <property type="match status" value="1"/>
</dbReference>